<dbReference type="AlphaFoldDB" id="A0A2V3PJ70"/>
<accession>A0A2V3PJ70</accession>
<dbReference type="Gene3D" id="3.40.50.300">
    <property type="entry name" value="P-loop containing nucleotide triphosphate hydrolases"/>
    <property type="match status" value="1"/>
</dbReference>
<dbReference type="InterPro" id="IPR002586">
    <property type="entry name" value="CobQ/CobB/MinD/ParA_Nub-bd_dom"/>
</dbReference>
<gene>
    <name evidence="2" type="ORF">CLV62_13135</name>
</gene>
<dbReference type="OrthoDB" id="978593at2"/>
<dbReference type="PANTHER" id="PTHR13696">
    <property type="entry name" value="P-LOOP CONTAINING NUCLEOSIDE TRIPHOSPHATE HYDROLASE"/>
    <property type="match status" value="1"/>
</dbReference>
<keyword evidence="3" id="KW-1185">Reference proteome</keyword>
<dbReference type="Proteomes" id="UP000247973">
    <property type="component" value="Unassembled WGS sequence"/>
</dbReference>
<dbReference type="CDD" id="cd02042">
    <property type="entry name" value="ParAB_family"/>
    <property type="match status" value="1"/>
</dbReference>
<evidence type="ECO:0000259" key="1">
    <source>
        <dbReference type="Pfam" id="PF01656"/>
    </source>
</evidence>
<dbReference type="PANTHER" id="PTHR13696:SF52">
    <property type="entry name" value="PARA FAMILY PROTEIN CT_582"/>
    <property type="match status" value="1"/>
</dbReference>
<feature type="domain" description="CobQ/CobB/MinD/ParA nucleotide binding" evidence="1">
    <location>
        <begin position="9"/>
        <end position="219"/>
    </location>
</feature>
<sequence>MKKNPLFVAFSTQKGGIGKTTLTVLFSSYLHYVKGYNVAVIDSDFPQHSVVKMRAREIDQVMNDPYYNKMAEEQFTRLDKPAFAIVEAKAEEAIAVAEELINRTSDEFDFILFDLPGTLNGEGIVNTLASVDYIFAPISADRMVLESTLQFAILINDIIIKPKAGNVKGMYLIWNLVDGREKTKLYLAYENAIKDLELHVLNNVLPDSKRFRHEMEEEHKPVFRSTLFPIDKRLLSGSNFDLLSEEIIQLINQNKHE</sequence>
<reference evidence="2 3" key="1">
    <citation type="submission" date="2018-03" db="EMBL/GenBank/DDBJ databases">
        <title>Genomic Encyclopedia of Archaeal and Bacterial Type Strains, Phase II (KMG-II): from individual species to whole genera.</title>
        <authorList>
            <person name="Goeker M."/>
        </authorList>
    </citation>
    <scope>NUCLEOTIDE SEQUENCE [LARGE SCALE GENOMIC DNA]</scope>
    <source>
        <strain evidence="2 3">DSM 100214</strain>
    </source>
</reference>
<name>A0A2V3PJ70_9BACT</name>
<organism evidence="2 3">
    <name type="scientific">Dysgonomonas alginatilytica</name>
    <dbReference type="NCBI Taxonomy" id="1605892"/>
    <lineage>
        <taxon>Bacteria</taxon>
        <taxon>Pseudomonadati</taxon>
        <taxon>Bacteroidota</taxon>
        <taxon>Bacteroidia</taxon>
        <taxon>Bacteroidales</taxon>
        <taxon>Dysgonomonadaceae</taxon>
        <taxon>Dysgonomonas</taxon>
    </lineage>
</organism>
<evidence type="ECO:0000313" key="3">
    <source>
        <dbReference type="Proteomes" id="UP000247973"/>
    </source>
</evidence>
<dbReference type="InterPro" id="IPR027417">
    <property type="entry name" value="P-loop_NTPase"/>
</dbReference>
<dbReference type="SUPFAM" id="SSF52540">
    <property type="entry name" value="P-loop containing nucleoside triphosphate hydrolases"/>
    <property type="match status" value="1"/>
</dbReference>
<protein>
    <submittedName>
        <fullName evidence="2">Cellulose biosynthesis protein BcsQ</fullName>
    </submittedName>
</protein>
<comment type="caution">
    <text evidence="2">The sequence shown here is derived from an EMBL/GenBank/DDBJ whole genome shotgun (WGS) entry which is preliminary data.</text>
</comment>
<proteinExistence type="predicted"/>
<dbReference type="Pfam" id="PF01656">
    <property type="entry name" value="CbiA"/>
    <property type="match status" value="1"/>
</dbReference>
<evidence type="ECO:0000313" key="2">
    <source>
        <dbReference type="EMBL" id="PXV60115.1"/>
    </source>
</evidence>
<dbReference type="RefSeq" id="WP_110312163.1">
    <property type="nucleotide sequence ID" value="NZ_QICL01000031.1"/>
</dbReference>
<dbReference type="InterPro" id="IPR050678">
    <property type="entry name" value="DNA_Partitioning_ATPase"/>
</dbReference>
<dbReference type="EMBL" id="QICL01000031">
    <property type="protein sequence ID" value="PXV60115.1"/>
    <property type="molecule type" value="Genomic_DNA"/>
</dbReference>